<dbReference type="RefSeq" id="XP_009842943.1">
    <property type="nucleotide sequence ID" value="XM_009844641.1"/>
</dbReference>
<dbReference type="EMBL" id="KI913196">
    <property type="protein sequence ID" value="ETV67539.1"/>
    <property type="molecule type" value="Genomic_DNA"/>
</dbReference>
<name>W4FL36_APHAT</name>
<dbReference type="GeneID" id="20818266"/>
<gene>
    <name evidence="1" type="ORF">H257_16270</name>
</gene>
<reference evidence="1" key="1">
    <citation type="submission" date="2013-12" db="EMBL/GenBank/DDBJ databases">
        <title>The Genome Sequence of Aphanomyces astaci APO3.</title>
        <authorList>
            <consortium name="The Broad Institute Genomics Platform"/>
            <person name="Russ C."/>
            <person name="Tyler B."/>
            <person name="van West P."/>
            <person name="Dieguez-Uribeondo J."/>
            <person name="Young S.K."/>
            <person name="Zeng Q."/>
            <person name="Gargeya S."/>
            <person name="Fitzgerald M."/>
            <person name="Abouelleil A."/>
            <person name="Alvarado L."/>
            <person name="Chapman S.B."/>
            <person name="Gainer-Dewar J."/>
            <person name="Goldberg J."/>
            <person name="Griggs A."/>
            <person name="Gujja S."/>
            <person name="Hansen M."/>
            <person name="Howarth C."/>
            <person name="Imamovic A."/>
            <person name="Ireland A."/>
            <person name="Larimer J."/>
            <person name="McCowan C."/>
            <person name="Murphy C."/>
            <person name="Pearson M."/>
            <person name="Poon T.W."/>
            <person name="Priest M."/>
            <person name="Roberts A."/>
            <person name="Saif S."/>
            <person name="Shea T."/>
            <person name="Sykes S."/>
            <person name="Wortman J."/>
            <person name="Nusbaum C."/>
            <person name="Birren B."/>
        </authorList>
    </citation>
    <scope>NUCLEOTIDE SEQUENCE [LARGE SCALE GENOMIC DNA]</scope>
    <source>
        <strain evidence="1">APO3</strain>
    </source>
</reference>
<evidence type="ECO:0000313" key="1">
    <source>
        <dbReference type="EMBL" id="ETV67539.1"/>
    </source>
</evidence>
<sequence length="168" mass="18913">MELHVTGNVCGPRVWRYISGTTPGLAPEKEDMDMGQSDVHLHNDPALPKNPTFKGPTKEERHVFMDAYNLYISQMNALTVIGIRPFIMPVRAFIDPATKQLLPNGTWERIPVTYLRAQGYEVNPRALVTLKKRIKSAVIFDMSIPDADSPIGRMLDGLVAAIRRDRQD</sequence>
<dbReference type="VEuPathDB" id="FungiDB:H257_16270"/>
<accession>W4FL36</accession>
<proteinExistence type="predicted"/>
<protein>
    <submittedName>
        <fullName evidence="1">Uncharacterized protein</fullName>
    </submittedName>
</protein>
<dbReference type="AlphaFoldDB" id="W4FL36"/>
<organism evidence="1">
    <name type="scientific">Aphanomyces astaci</name>
    <name type="common">Crayfish plague agent</name>
    <dbReference type="NCBI Taxonomy" id="112090"/>
    <lineage>
        <taxon>Eukaryota</taxon>
        <taxon>Sar</taxon>
        <taxon>Stramenopiles</taxon>
        <taxon>Oomycota</taxon>
        <taxon>Saprolegniomycetes</taxon>
        <taxon>Saprolegniales</taxon>
        <taxon>Verrucalvaceae</taxon>
        <taxon>Aphanomyces</taxon>
    </lineage>
</organism>